<sequence>MDLIEREVGQIPVSIGTSLAFEGILGIHPAEPKQPIDVKSVKEIWVNLRTLARNLWSAVSTSDVHSVNPRDAVEILLNEVQTIPVALLQANSKIKVRYYIASTDEVKWLFPKAAFKEAKTPKQMAYEVYERYAAIELLQRMKEENIEVMEIARKPPRADGTVALLTHFPHELLWKEHFNRLLLLESHTGKIKPYQMWYTKLHGIKADDQQLPFTKFTLQVFGDGVLLEPQSKAIKGQLKQLAKTRKWTPVTTQDKLYHDIQTHGSKELKEAYALLR</sequence>
<dbReference type="EMBL" id="HQ630627">
    <property type="protein sequence ID" value="AEH03487.1"/>
    <property type="molecule type" value="Genomic_DNA"/>
</dbReference>
<dbReference type="OrthoDB" id="9090at10239"/>
<proteinExistence type="predicted"/>
<keyword evidence="2" id="KW-1185">Reference proteome</keyword>
<dbReference type="KEGG" id="vg:26643591"/>
<organism evidence="1 2">
    <name type="scientific">Pseudomonas phage PhiPA3</name>
    <name type="common">Pseudomonas aeruginosa phage PhiPA3</name>
    <dbReference type="NCBI Taxonomy" id="998086"/>
    <lineage>
        <taxon>Viruses</taxon>
        <taxon>Duplodnaviria</taxon>
        <taxon>Heunggongvirae</taxon>
        <taxon>Uroviricota</taxon>
        <taxon>Caudoviricetes</taxon>
        <taxon>Chimalliviridae</taxon>
        <taxon>Miltoncavirus</taxon>
        <taxon>Miltoncavirus PhiPA3</taxon>
    </lineage>
</organism>
<evidence type="ECO:0000313" key="1">
    <source>
        <dbReference type="EMBL" id="AEH03487.1"/>
    </source>
</evidence>
<protein>
    <submittedName>
        <fullName evidence="1">Uncharacterized protein 060</fullName>
    </submittedName>
</protein>
<dbReference type="Proteomes" id="UP000008388">
    <property type="component" value="Segment"/>
</dbReference>
<organismHost>
    <name type="scientific">Pseudomonas aeruginosa</name>
    <dbReference type="NCBI Taxonomy" id="287"/>
</organismHost>
<dbReference type="GeneID" id="26643591"/>
<evidence type="ECO:0000313" key="2">
    <source>
        <dbReference type="Proteomes" id="UP000008388"/>
    </source>
</evidence>
<name>F8SJU2_BPPA3</name>
<accession>F8SJU2</accession>
<dbReference type="RefSeq" id="YP_009217143.1">
    <property type="nucleotide sequence ID" value="NC_028999.1"/>
</dbReference>
<reference evidence="1 2" key="1">
    <citation type="journal article" date="2011" name="Microbiology">
        <title>The Pseudomonas aeruginosa generalized transducing phage phiPA3 is a new member of the phiKZ-like group of 'jumbo' phages, and infects model laboratory strains and clinical isolates from cystic fibrosis patients.</title>
        <authorList>
            <person name="Monson R."/>
            <person name="Foulds I."/>
            <person name="Foweraker J."/>
            <person name="Welch M."/>
            <person name="Salmond G.P."/>
        </authorList>
    </citation>
    <scope>NUCLEOTIDE SEQUENCE [LARGE SCALE GENOMIC DNA]</scope>
</reference>
<gene>
    <name evidence="1" type="primary">060</name>
</gene>